<accession>T1BTP6</accession>
<evidence type="ECO:0000256" key="2">
    <source>
        <dbReference type="ARBA" id="ARBA00022729"/>
    </source>
</evidence>
<feature type="domain" description="Type II/III secretion system secretin-like" evidence="4">
    <location>
        <begin position="393"/>
        <end position="530"/>
    </location>
</feature>
<protein>
    <submittedName>
        <fullName evidence="5">Pilus formation type IVB, outer membrane PilN</fullName>
    </submittedName>
</protein>
<reference evidence="5" key="1">
    <citation type="submission" date="2013-08" db="EMBL/GenBank/DDBJ databases">
        <authorList>
            <person name="Mendez C."/>
            <person name="Richter M."/>
            <person name="Ferrer M."/>
            <person name="Sanchez J."/>
        </authorList>
    </citation>
    <scope>NUCLEOTIDE SEQUENCE</scope>
</reference>
<dbReference type="EMBL" id="AUZY01001088">
    <property type="protein sequence ID" value="EQD76311.1"/>
    <property type="molecule type" value="Genomic_DNA"/>
</dbReference>
<proteinExistence type="predicted"/>
<evidence type="ECO:0000256" key="3">
    <source>
        <dbReference type="ARBA" id="ARBA00023136"/>
    </source>
</evidence>
<name>T1BTP6_9ZZZZ</name>
<evidence type="ECO:0000313" key="5">
    <source>
        <dbReference type="EMBL" id="EQD76311.1"/>
    </source>
</evidence>
<comment type="subcellular location">
    <subcellularLocation>
        <location evidence="1">Membrane</location>
    </subcellularLocation>
</comment>
<dbReference type="AlphaFoldDB" id="T1BTP6"/>
<dbReference type="GO" id="GO:0016020">
    <property type="term" value="C:membrane"/>
    <property type="evidence" value="ECO:0007669"/>
    <property type="project" value="UniProtKB-SubCell"/>
</dbReference>
<gene>
    <name evidence="5" type="ORF">B1B_01773</name>
</gene>
<comment type="caution">
    <text evidence="5">The sequence shown here is derived from an EMBL/GenBank/DDBJ whole genome shotgun (WGS) entry which is preliminary data.</text>
</comment>
<dbReference type="InterPro" id="IPR013359">
    <property type="entry name" value="Pilus_4B_PilN"/>
</dbReference>
<reference evidence="5" key="2">
    <citation type="journal article" date="2014" name="ISME J.">
        <title>Microbial stratification in low pH oxic and suboxic macroscopic growths along an acid mine drainage.</title>
        <authorList>
            <person name="Mendez-Garcia C."/>
            <person name="Mesa V."/>
            <person name="Sprenger R.R."/>
            <person name="Richter M."/>
            <person name="Diez M.S."/>
            <person name="Solano J."/>
            <person name="Bargiela R."/>
            <person name="Golyshina O.V."/>
            <person name="Manteca A."/>
            <person name="Ramos J.L."/>
            <person name="Gallego J.R."/>
            <person name="Llorente I."/>
            <person name="Martins Dos Santos V.A."/>
            <person name="Jensen O.N."/>
            <person name="Pelaez A.I."/>
            <person name="Sanchez J."/>
            <person name="Ferrer M."/>
        </authorList>
    </citation>
    <scope>NUCLEOTIDE SEQUENCE</scope>
</reference>
<dbReference type="PANTHER" id="PTHR30332">
    <property type="entry name" value="PROBABLE GENERAL SECRETION PATHWAY PROTEIN D"/>
    <property type="match status" value="1"/>
</dbReference>
<evidence type="ECO:0000256" key="1">
    <source>
        <dbReference type="ARBA" id="ARBA00004370"/>
    </source>
</evidence>
<dbReference type="GO" id="GO:0009306">
    <property type="term" value="P:protein secretion"/>
    <property type="evidence" value="ECO:0007669"/>
    <property type="project" value="InterPro"/>
</dbReference>
<keyword evidence="2" id="KW-0732">Signal</keyword>
<dbReference type="InterPro" id="IPR050810">
    <property type="entry name" value="Bact_Secretion_Sys_Channel"/>
</dbReference>
<dbReference type="NCBIfam" id="TIGR02520">
    <property type="entry name" value="pilus_B_mal_scr"/>
    <property type="match status" value="1"/>
</dbReference>
<dbReference type="Pfam" id="PF00263">
    <property type="entry name" value="Secretin"/>
    <property type="match status" value="1"/>
</dbReference>
<dbReference type="PANTHER" id="PTHR30332:SF24">
    <property type="entry name" value="SECRETIN GSPD-RELATED"/>
    <property type="match status" value="1"/>
</dbReference>
<evidence type="ECO:0000259" key="4">
    <source>
        <dbReference type="Pfam" id="PF00263"/>
    </source>
</evidence>
<sequence length="560" mass="57623">MTNRLALSRRFTTDLAPLGRLAAAGLAAGLLCLGGCSTMQTNRVAYRRAHARIAVLPRPTPPPTIASRRVPYLAGPAIHLGHVLPSFFHQRIVLVMAPSSLLSIAARISSVTGIPVYVSSSALAKLYQSIEFAQQSQSILAGAAPAPGASGSSGSTAMNGSGFRISVNWSGSLAHLLNYLSSRAGVFWSYQRRTGSIRFFLTETRVFRINALPGTMAVENSISDAGTGGGGGMSSGGSSSGIANATSQTVTASSSVDLYKSVAADIGTILQQLATTSGGGQITTSVTADPAAGTVTVTATPPVLHDVAAYVRALNRGLTRQAFITVYVYEVELNREDNYGLDLALAFKSAGLDSGFSAQGPGIPPETGTVTPGALGMSVVSGPWAKSQALLQALSTQGKTSLVTSASVLALNGQPAPLQVATTTGYLYSSTVTQAANVGSSVSLTPGTITTGFAANFLPMIMSHRRLLLEYAVNLSDLLALNTVSSGGNEIQTPDVSTQAFSQRALLRSGQMLVLSGYESTSSSTNRSGVGSAYNPALGGGYDATHQRTVLVVAIKVAIL</sequence>
<keyword evidence="3" id="KW-0472">Membrane</keyword>
<dbReference type="InterPro" id="IPR004846">
    <property type="entry name" value="T2SS/T3SS_dom"/>
</dbReference>
<organism evidence="5">
    <name type="scientific">mine drainage metagenome</name>
    <dbReference type="NCBI Taxonomy" id="410659"/>
    <lineage>
        <taxon>unclassified sequences</taxon>
        <taxon>metagenomes</taxon>
        <taxon>ecological metagenomes</taxon>
    </lineage>
</organism>